<dbReference type="EMBL" id="JAUHHV010000002">
    <property type="protein sequence ID" value="KAK1433263.1"/>
    <property type="molecule type" value="Genomic_DNA"/>
</dbReference>
<evidence type="ECO:0000256" key="1">
    <source>
        <dbReference type="ARBA" id="ARBA00004123"/>
    </source>
</evidence>
<keyword evidence="7" id="KW-0175">Coiled coil</keyword>
<feature type="region of interest" description="Disordered" evidence="8">
    <location>
        <begin position="110"/>
        <end position="133"/>
    </location>
</feature>
<comment type="subcellular location">
    <subcellularLocation>
        <location evidence="1">Nucleus</location>
    </subcellularLocation>
</comment>
<keyword evidence="5" id="KW-0804">Transcription</keyword>
<feature type="domain" description="Myb-like" evidence="9">
    <location>
        <begin position="1"/>
        <end position="53"/>
    </location>
</feature>
<keyword evidence="3" id="KW-0805">Transcription regulation</keyword>
<dbReference type="PANTHER" id="PTHR47214:SF1">
    <property type="entry name" value="PROTEIN ROUGH SHEATH 2 HOMOLOG"/>
    <property type="match status" value="1"/>
</dbReference>
<evidence type="ECO:0000256" key="5">
    <source>
        <dbReference type="ARBA" id="ARBA00023163"/>
    </source>
</evidence>
<evidence type="ECO:0000259" key="10">
    <source>
        <dbReference type="PROSITE" id="PS51294"/>
    </source>
</evidence>
<dbReference type="GO" id="GO:0006355">
    <property type="term" value="P:regulation of DNA-templated transcription"/>
    <property type="evidence" value="ECO:0007669"/>
    <property type="project" value="UniProtKB-ARBA"/>
</dbReference>
<evidence type="ECO:0008006" key="13">
    <source>
        <dbReference type="Google" id="ProtNLM"/>
    </source>
</evidence>
<feature type="domain" description="HTH myb-type" evidence="10">
    <location>
        <begin position="1"/>
        <end position="57"/>
    </location>
</feature>
<name>A0AAD8P4K5_TARER</name>
<dbReference type="Pfam" id="PF13921">
    <property type="entry name" value="Myb_DNA-bind_6"/>
    <property type="match status" value="2"/>
</dbReference>
<dbReference type="AlphaFoldDB" id="A0AAD8P4K5"/>
<keyword evidence="6" id="KW-0539">Nucleus</keyword>
<accession>A0AAD8P4K5</accession>
<feature type="domain" description="Myb-like" evidence="9">
    <location>
        <begin position="54"/>
        <end position="104"/>
    </location>
</feature>
<dbReference type="InterPro" id="IPR009057">
    <property type="entry name" value="Homeodomain-like_sf"/>
</dbReference>
<dbReference type="PROSITE" id="PS51294">
    <property type="entry name" value="HTH_MYB"/>
    <property type="match status" value="2"/>
</dbReference>
<evidence type="ECO:0000256" key="2">
    <source>
        <dbReference type="ARBA" id="ARBA00022737"/>
    </source>
</evidence>
<evidence type="ECO:0000313" key="12">
    <source>
        <dbReference type="Proteomes" id="UP001229421"/>
    </source>
</evidence>
<evidence type="ECO:0000256" key="6">
    <source>
        <dbReference type="ARBA" id="ARBA00023242"/>
    </source>
</evidence>
<evidence type="ECO:0000256" key="4">
    <source>
        <dbReference type="ARBA" id="ARBA00023125"/>
    </source>
</evidence>
<dbReference type="PANTHER" id="PTHR47214">
    <property type="entry name" value="PROTEIN ROUGH SHEATH 2 HOMOLOG"/>
    <property type="match status" value="1"/>
</dbReference>
<gene>
    <name evidence="11" type="ORF">QVD17_10172</name>
</gene>
<evidence type="ECO:0000256" key="3">
    <source>
        <dbReference type="ARBA" id="ARBA00023015"/>
    </source>
</evidence>
<proteinExistence type="predicted"/>
<dbReference type="GO" id="GO:0003677">
    <property type="term" value="F:DNA binding"/>
    <property type="evidence" value="ECO:0007669"/>
    <property type="project" value="UniProtKB-KW"/>
</dbReference>
<reference evidence="11" key="1">
    <citation type="journal article" date="2023" name="bioRxiv">
        <title>Improved chromosome-level genome assembly for marigold (Tagetes erecta).</title>
        <authorList>
            <person name="Jiang F."/>
            <person name="Yuan L."/>
            <person name="Wang S."/>
            <person name="Wang H."/>
            <person name="Xu D."/>
            <person name="Wang A."/>
            <person name="Fan W."/>
        </authorList>
    </citation>
    <scope>NUCLEOTIDE SEQUENCE</scope>
    <source>
        <strain evidence="11">WSJ</strain>
        <tissue evidence="11">Leaf</tissue>
    </source>
</reference>
<dbReference type="FunFam" id="1.10.10.60:FF:000449">
    <property type="entry name" value="MYB-related transcription factor"/>
    <property type="match status" value="1"/>
</dbReference>
<keyword evidence="2" id="KW-0677">Repeat</keyword>
<evidence type="ECO:0000259" key="9">
    <source>
        <dbReference type="PROSITE" id="PS50090"/>
    </source>
</evidence>
<evidence type="ECO:0000313" key="11">
    <source>
        <dbReference type="EMBL" id="KAK1433263.1"/>
    </source>
</evidence>
<feature type="compositionally biased region" description="Low complexity" evidence="8">
    <location>
        <begin position="222"/>
        <end position="243"/>
    </location>
</feature>
<dbReference type="PROSITE" id="PS50090">
    <property type="entry name" value="MYB_LIKE"/>
    <property type="match status" value="2"/>
</dbReference>
<dbReference type="GO" id="GO:0005634">
    <property type="term" value="C:nucleus"/>
    <property type="evidence" value="ECO:0007669"/>
    <property type="project" value="UniProtKB-SubCell"/>
</dbReference>
<comment type="caution">
    <text evidence="11">The sequence shown here is derived from an EMBL/GenBank/DDBJ whole genome shotgun (WGS) entry which is preliminary data.</text>
</comment>
<organism evidence="11 12">
    <name type="scientific">Tagetes erecta</name>
    <name type="common">African marigold</name>
    <dbReference type="NCBI Taxonomy" id="13708"/>
    <lineage>
        <taxon>Eukaryota</taxon>
        <taxon>Viridiplantae</taxon>
        <taxon>Streptophyta</taxon>
        <taxon>Embryophyta</taxon>
        <taxon>Tracheophyta</taxon>
        <taxon>Spermatophyta</taxon>
        <taxon>Magnoliopsida</taxon>
        <taxon>eudicotyledons</taxon>
        <taxon>Gunneridae</taxon>
        <taxon>Pentapetalae</taxon>
        <taxon>asterids</taxon>
        <taxon>campanulids</taxon>
        <taxon>Asterales</taxon>
        <taxon>Asteraceae</taxon>
        <taxon>Asteroideae</taxon>
        <taxon>Heliantheae alliance</taxon>
        <taxon>Tageteae</taxon>
        <taxon>Tagetes</taxon>
    </lineage>
</organism>
<sequence>MKERQRWQPEEDALLRDYVNHFGPREWNLISQRMSKPLDRDPKSCLERWKNYLKPGIKKGSLTPQEQSLVISLQAKYGNKWKKIAAEVPGRTAKRLGKWWEVFKEKQIKQQIQNTKKTTPSSTSTPPPPPPSVTVVSACCSSPEKAVQGTYDHILETFAEKYVQPYLKPTMPNLNSPSPILSLGSGSGTVTVTRPEPDPSLTPSMVVAVPLPPWMNQSQTNSMTSSSSSKSTTPSPSVSLTLSPSEPVVLDPVHSEHHRFYPVQQMGTLVQYCKEVEEAKQNWVQHKKEATWRLSRLEQQLEAEKNRKRREKMEEIEAKIRCLREEETTALGRMESEFREQLNALQRDAEGKEGKLMEAWSNKQMKLSKIVEQINGGLIQQHMISGNNHHHGLS</sequence>
<feature type="coiled-coil region" evidence="7">
    <location>
        <begin position="287"/>
        <end position="355"/>
    </location>
</feature>
<protein>
    <recommendedName>
        <fullName evidence="13">Asymmetric leaves 1</fullName>
    </recommendedName>
</protein>
<dbReference type="Gene3D" id="1.10.10.60">
    <property type="entry name" value="Homeodomain-like"/>
    <property type="match status" value="2"/>
</dbReference>
<dbReference type="SMART" id="SM00717">
    <property type="entry name" value="SANT"/>
    <property type="match status" value="2"/>
</dbReference>
<dbReference type="CDD" id="cd00167">
    <property type="entry name" value="SANT"/>
    <property type="match status" value="2"/>
</dbReference>
<dbReference type="SUPFAM" id="SSF46689">
    <property type="entry name" value="Homeodomain-like"/>
    <property type="match status" value="1"/>
</dbReference>
<dbReference type="InterPro" id="IPR052844">
    <property type="entry name" value="Leaf_Dev_Regulator"/>
</dbReference>
<evidence type="ECO:0000256" key="8">
    <source>
        <dbReference type="SAM" id="MobiDB-lite"/>
    </source>
</evidence>
<feature type="domain" description="HTH myb-type" evidence="10">
    <location>
        <begin position="58"/>
        <end position="108"/>
    </location>
</feature>
<dbReference type="InterPro" id="IPR017930">
    <property type="entry name" value="Myb_dom"/>
</dbReference>
<dbReference type="Proteomes" id="UP001229421">
    <property type="component" value="Unassembled WGS sequence"/>
</dbReference>
<keyword evidence="4" id="KW-0238">DNA-binding</keyword>
<evidence type="ECO:0000256" key="7">
    <source>
        <dbReference type="SAM" id="Coils"/>
    </source>
</evidence>
<feature type="compositionally biased region" description="Low complexity" evidence="8">
    <location>
        <begin position="110"/>
        <end position="124"/>
    </location>
</feature>
<feature type="region of interest" description="Disordered" evidence="8">
    <location>
        <begin position="214"/>
        <end position="243"/>
    </location>
</feature>
<keyword evidence="12" id="KW-1185">Reference proteome</keyword>
<dbReference type="InterPro" id="IPR001005">
    <property type="entry name" value="SANT/Myb"/>
</dbReference>